<dbReference type="InterPro" id="IPR016181">
    <property type="entry name" value="Acyl_CoA_acyltransferase"/>
</dbReference>
<name>A0A520MSQ0_9GAMM</name>
<evidence type="ECO:0000313" key="2">
    <source>
        <dbReference type="EMBL" id="RZO24238.1"/>
    </source>
</evidence>
<dbReference type="EMBL" id="SHBK01000013">
    <property type="protein sequence ID" value="RZO24238.1"/>
    <property type="molecule type" value="Genomic_DNA"/>
</dbReference>
<dbReference type="PANTHER" id="PTHR42791">
    <property type="entry name" value="GNAT FAMILY ACETYLTRANSFERASE"/>
    <property type="match status" value="1"/>
</dbReference>
<dbReference type="PROSITE" id="PS51186">
    <property type="entry name" value="GNAT"/>
    <property type="match status" value="1"/>
</dbReference>
<comment type="caution">
    <text evidence="2">The sequence shown here is derived from an EMBL/GenBank/DDBJ whole genome shotgun (WGS) entry which is preliminary data.</text>
</comment>
<protein>
    <submittedName>
        <fullName evidence="2">N-acetyltransferase</fullName>
    </submittedName>
</protein>
<keyword evidence="2" id="KW-0808">Transferase</keyword>
<evidence type="ECO:0000313" key="3">
    <source>
        <dbReference type="Proteomes" id="UP000316449"/>
    </source>
</evidence>
<dbReference type="Gene3D" id="3.40.630.30">
    <property type="match status" value="1"/>
</dbReference>
<feature type="domain" description="N-acetyltransferase" evidence="1">
    <location>
        <begin position="29"/>
        <end position="192"/>
    </location>
</feature>
<evidence type="ECO:0000259" key="1">
    <source>
        <dbReference type="PROSITE" id="PS51186"/>
    </source>
</evidence>
<dbReference type="Pfam" id="PF00583">
    <property type="entry name" value="Acetyltransf_1"/>
    <property type="match status" value="1"/>
</dbReference>
<organism evidence="2 3">
    <name type="scientific">SAR86 cluster bacterium</name>
    <dbReference type="NCBI Taxonomy" id="2030880"/>
    <lineage>
        <taxon>Bacteria</taxon>
        <taxon>Pseudomonadati</taxon>
        <taxon>Pseudomonadota</taxon>
        <taxon>Gammaproteobacteria</taxon>
        <taxon>SAR86 cluster</taxon>
    </lineage>
</organism>
<gene>
    <name evidence="2" type="ORF">EVA98_01630</name>
</gene>
<sequence>MSIPKIVKASTTDLERVKGVLKLGFASDALMRWVFPDASSYLNSFDKWMEEFSRIAFENNIVYSEENFYGSSLWHPPGIFFDSTVLEPTFAAIPEDRIETVARFFEEFEKYHPEDAWYLPFIAVDPAQQRKGIGSFLLKEALQMIDQKGERAYLEASNEQNKALYERHGFVEIGRVQFADSPPAFPMIREAK</sequence>
<dbReference type="GO" id="GO:0016747">
    <property type="term" value="F:acyltransferase activity, transferring groups other than amino-acyl groups"/>
    <property type="evidence" value="ECO:0007669"/>
    <property type="project" value="InterPro"/>
</dbReference>
<dbReference type="Proteomes" id="UP000316449">
    <property type="component" value="Unassembled WGS sequence"/>
</dbReference>
<dbReference type="AlphaFoldDB" id="A0A520MSQ0"/>
<dbReference type="InterPro" id="IPR052523">
    <property type="entry name" value="Trichothecene_AcTrans"/>
</dbReference>
<dbReference type="CDD" id="cd04301">
    <property type="entry name" value="NAT_SF"/>
    <property type="match status" value="1"/>
</dbReference>
<dbReference type="InterPro" id="IPR000182">
    <property type="entry name" value="GNAT_dom"/>
</dbReference>
<accession>A0A520MSQ0</accession>
<proteinExistence type="predicted"/>
<dbReference type="SUPFAM" id="SSF55729">
    <property type="entry name" value="Acyl-CoA N-acyltransferases (Nat)"/>
    <property type="match status" value="1"/>
</dbReference>
<reference evidence="2 3" key="1">
    <citation type="submission" date="2019-02" db="EMBL/GenBank/DDBJ databases">
        <title>Prokaryotic population dynamics and viral predation in marine succession experiment using metagenomics: the confinement effect.</title>
        <authorList>
            <person name="Haro-Moreno J.M."/>
            <person name="Rodriguez-Valera F."/>
            <person name="Lopez-Perez M."/>
        </authorList>
    </citation>
    <scope>NUCLEOTIDE SEQUENCE [LARGE SCALE GENOMIC DNA]</scope>
    <source>
        <strain evidence="2">MED-G165</strain>
    </source>
</reference>
<dbReference type="PANTHER" id="PTHR42791:SF1">
    <property type="entry name" value="N-ACETYLTRANSFERASE DOMAIN-CONTAINING PROTEIN"/>
    <property type="match status" value="1"/>
</dbReference>